<gene>
    <name evidence="2" type="ORF">ACFSYJ_34260</name>
</gene>
<evidence type="ECO:0000313" key="2">
    <source>
        <dbReference type="EMBL" id="MFD2463722.1"/>
    </source>
</evidence>
<comment type="caution">
    <text evidence="2">The sequence shown here is derived from an EMBL/GenBank/DDBJ whole genome shotgun (WGS) entry which is preliminary data.</text>
</comment>
<dbReference type="PANTHER" id="PTHR47197:SF3">
    <property type="entry name" value="DIHYDRO-HEME D1 DEHYDROGENASE"/>
    <property type="match status" value="1"/>
</dbReference>
<organism evidence="2 3">
    <name type="scientific">Amycolatopsis samaneae</name>
    <dbReference type="NCBI Taxonomy" id="664691"/>
    <lineage>
        <taxon>Bacteria</taxon>
        <taxon>Bacillati</taxon>
        <taxon>Actinomycetota</taxon>
        <taxon>Actinomycetes</taxon>
        <taxon>Pseudonocardiales</taxon>
        <taxon>Pseudonocardiaceae</taxon>
        <taxon>Amycolatopsis</taxon>
    </lineage>
</organism>
<reference evidence="3" key="1">
    <citation type="journal article" date="2019" name="Int. J. Syst. Evol. Microbiol.">
        <title>The Global Catalogue of Microorganisms (GCM) 10K type strain sequencing project: providing services to taxonomists for standard genome sequencing and annotation.</title>
        <authorList>
            <consortium name="The Broad Institute Genomics Platform"/>
            <consortium name="The Broad Institute Genome Sequencing Center for Infectious Disease"/>
            <person name="Wu L."/>
            <person name="Ma J."/>
        </authorList>
    </citation>
    <scope>NUCLEOTIDE SEQUENCE [LARGE SCALE GENOMIC DNA]</scope>
    <source>
        <strain evidence="3">CGMCC 4.7643</strain>
    </source>
</reference>
<protein>
    <submittedName>
        <fullName evidence="2">YncE family protein</fullName>
    </submittedName>
</protein>
<dbReference type="EMBL" id="JBHUKU010000022">
    <property type="protein sequence ID" value="MFD2463722.1"/>
    <property type="molecule type" value="Genomic_DNA"/>
</dbReference>
<dbReference type="Gene3D" id="2.130.10.10">
    <property type="entry name" value="YVTN repeat-like/Quinoprotein amine dehydrogenase"/>
    <property type="match status" value="3"/>
</dbReference>
<proteinExistence type="predicted"/>
<name>A0ABW5GS49_9PSEU</name>
<dbReference type="InterPro" id="IPR015943">
    <property type="entry name" value="WD40/YVTN_repeat-like_dom_sf"/>
</dbReference>
<sequence>MITRRNAFKLAGAVGAGAAVTSLTGTAAAAATGRDVLAVVEKGDRRLAFFDPDSGERLSDVVLGDYPHEIVADAECRYGYVGHYGVEFSSAPGQGGSAVFVVDLRARSLLRTIELGPFHRVHGVRMDAAGRLYALSEEQAVLLGVDNPRTDPAPSRAVATGGIKTHLFSLSRDGERAYVTGLLSHTVSLVRPHDPSVPPVVTTPGQLPESSCLSADERTLFVGARKTPAVVALDARTLRVKNELKVPGDPLRVYSVGEDRLLVTDLTGKSISLLRTDFRPIWTAAMPGQPASVAFHPSRPVAYVSLLDTQRVAVVDLGGGRITSSFPTLRQPDSAVLIPAS</sequence>
<dbReference type="PROSITE" id="PS51318">
    <property type="entry name" value="TAT"/>
    <property type="match status" value="1"/>
</dbReference>
<dbReference type="PANTHER" id="PTHR47197">
    <property type="entry name" value="PROTEIN NIRF"/>
    <property type="match status" value="1"/>
</dbReference>
<feature type="signal peptide" evidence="1">
    <location>
        <begin position="1"/>
        <end position="18"/>
    </location>
</feature>
<keyword evidence="3" id="KW-1185">Reference proteome</keyword>
<evidence type="ECO:0000256" key="1">
    <source>
        <dbReference type="SAM" id="SignalP"/>
    </source>
</evidence>
<dbReference type="RefSeq" id="WP_345386577.1">
    <property type="nucleotide sequence ID" value="NZ_BAABHG010000001.1"/>
</dbReference>
<dbReference type="InterPro" id="IPR006311">
    <property type="entry name" value="TAT_signal"/>
</dbReference>
<feature type="chain" id="PRO_5047384121" evidence="1">
    <location>
        <begin position="19"/>
        <end position="341"/>
    </location>
</feature>
<keyword evidence="1" id="KW-0732">Signal</keyword>
<dbReference type="InterPro" id="IPR051200">
    <property type="entry name" value="Host-pathogen_enzymatic-act"/>
</dbReference>
<accession>A0ABW5GS49</accession>
<dbReference type="InterPro" id="IPR011048">
    <property type="entry name" value="Haem_d1_sf"/>
</dbReference>
<dbReference type="Proteomes" id="UP001597419">
    <property type="component" value="Unassembled WGS sequence"/>
</dbReference>
<dbReference type="SUPFAM" id="SSF51004">
    <property type="entry name" value="C-terminal (heme d1) domain of cytochrome cd1-nitrite reductase"/>
    <property type="match status" value="1"/>
</dbReference>
<evidence type="ECO:0000313" key="3">
    <source>
        <dbReference type="Proteomes" id="UP001597419"/>
    </source>
</evidence>